<dbReference type="RefSeq" id="WP_377834175.1">
    <property type="nucleotide sequence ID" value="NZ_JBHRSK010000013.1"/>
</dbReference>
<evidence type="ECO:0000313" key="2">
    <source>
        <dbReference type="Proteomes" id="UP001595443"/>
    </source>
</evidence>
<keyword evidence="2" id="KW-1185">Reference proteome</keyword>
<sequence length="65" mass="7753">MDLTEIINRLRELPGPWTRHFDESRRRHVLRESGEPLPDRHYRRVMQALGAVDPDPLDRLPELAR</sequence>
<accession>A0ABV7AJ94</accession>
<proteinExistence type="predicted"/>
<organism evidence="1 2">
    <name type="scientific">Acidimangrovimonas pyrenivorans</name>
    <dbReference type="NCBI Taxonomy" id="2030798"/>
    <lineage>
        <taxon>Bacteria</taxon>
        <taxon>Pseudomonadati</taxon>
        <taxon>Pseudomonadota</taxon>
        <taxon>Alphaproteobacteria</taxon>
        <taxon>Rhodobacterales</taxon>
        <taxon>Paracoccaceae</taxon>
        <taxon>Acidimangrovimonas</taxon>
    </lineage>
</organism>
<reference evidence="2" key="1">
    <citation type="journal article" date="2019" name="Int. J. Syst. Evol. Microbiol.">
        <title>The Global Catalogue of Microorganisms (GCM) 10K type strain sequencing project: providing services to taxonomists for standard genome sequencing and annotation.</title>
        <authorList>
            <consortium name="The Broad Institute Genomics Platform"/>
            <consortium name="The Broad Institute Genome Sequencing Center for Infectious Disease"/>
            <person name="Wu L."/>
            <person name="Ma J."/>
        </authorList>
    </citation>
    <scope>NUCLEOTIDE SEQUENCE [LARGE SCALE GENOMIC DNA]</scope>
    <source>
        <strain evidence="2">KCTC 62192</strain>
    </source>
</reference>
<protein>
    <submittedName>
        <fullName evidence="1">Uncharacterized protein</fullName>
    </submittedName>
</protein>
<gene>
    <name evidence="1" type="ORF">ACFOES_15300</name>
</gene>
<name>A0ABV7AJ94_9RHOB</name>
<dbReference type="Proteomes" id="UP001595443">
    <property type="component" value="Unassembled WGS sequence"/>
</dbReference>
<evidence type="ECO:0000313" key="1">
    <source>
        <dbReference type="EMBL" id="MFC2969466.1"/>
    </source>
</evidence>
<dbReference type="EMBL" id="JBHRSK010000013">
    <property type="protein sequence ID" value="MFC2969466.1"/>
    <property type="molecule type" value="Genomic_DNA"/>
</dbReference>
<comment type="caution">
    <text evidence="1">The sequence shown here is derived from an EMBL/GenBank/DDBJ whole genome shotgun (WGS) entry which is preliminary data.</text>
</comment>